<dbReference type="Pfam" id="PF04909">
    <property type="entry name" value="Amidohydro_2"/>
    <property type="match status" value="1"/>
</dbReference>
<gene>
    <name evidence="3" type="ORF">D9T18_14630</name>
</gene>
<accession>A0AAD0U4K5</accession>
<name>A0AAD0U4K5_9GAMM</name>
<evidence type="ECO:0000256" key="1">
    <source>
        <dbReference type="ARBA" id="ARBA00038310"/>
    </source>
</evidence>
<dbReference type="AlphaFoldDB" id="A0AAD0U4K5"/>
<sequence>MSLKIIDPHVHFFNLAEGQYTWLQGENPPAWPNLELIKQPISEKELLESSDFTLAGIVHVEAGFDNNAPINELNWLTAHLKKLPFKAISYAQLDCAPVQFAKAINALAHPHLIGIRDITEGSDAQRLLNPMCFSNLQTLCQQGLHYEAQFELENTAIAAQLARYAKALPQLKIIINHGGLPNNIDNWQQSIRMLSAHNNIAIKFSGFELLALNLQQQQDCFETMFSYFGEQRIMFASNFPVCQINASYNDVWHSHQALCKTNKIWHNLSYANAKHFYNIP</sequence>
<dbReference type="Gene3D" id="3.20.20.140">
    <property type="entry name" value="Metal-dependent hydrolases"/>
    <property type="match status" value="1"/>
</dbReference>
<dbReference type="InterPro" id="IPR052350">
    <property type="entry name" value="Metallo-dep_Lactonases"/>
</dbReference>
<dbReference type="EMBL" id="CP033065">
    <property type="protein sequence ID" value="AYM87840.1"/>
    <property type="molecule type" value="Genomic_DNA"/>
</dbReference>
<evidence type="ECO:0000259" key="2">
    <source>
        <dbReference type="Pfam" id="PF04909"/>
    </source>
</evidence>
<dbReference type="PANTHER" id="PTHR43569:SF2">
    <property type="entry name" value="AMIDOHYDROLASE-RELATED DOMAIN-CONTAINING PROTEIN"/>
    <property type="match status" value="1"/>
</dbReference>
<protein>
    <recommendedName>
        <fullName evidence="2">Amidohydrolase-related domain-containing protein</fullName>
    </recommendedName>
</protein>
<dbReference type="RefSeq" id="WP_121638059.1">
    <property type="nucleotide sequence ID" value="NZ_CP033065.1"/>
</dbReference>
<organism evidence="3 4">
    <name type="scientific">Pseudoalteromonas agarivorans</name>
    <dbReference type="NCBI Taxonomy" id="176102"/>
    <lineage>
        <taxon>Bacteria</taxon>
        <taxon>Pseudomonadati</taxon>
        <taxon>Pseudomonadota</taxon>
        <taxon>Gammaproteobacteria</taxon>
        <taxon>Alteromonadales</taxon>
        <taxon>Pseudoalteromonadaceae</taxon>
        <taxon>Pseudoalteromonas</taxon>
    </lineage>
</organism>
<dbReference type="PANTHER" id="PTHR43569">
    <property type="entry name" value="AMIDOHYDROLASE"/>
    <property type="match status" value="1"/>
</dbReference>
<reference evidence="3 4" key="1">
    <citation type="submission" date="2018-10" db="EMBL/GenBank/DDBJ databases">
        <title>Complete Genome Sequence and Transcriptomic Profiles of a Marine Bacterium, Pseudoalteromonas agarivorans Hao 2018.</title>
        <authorList>
            <person name="Hao L."/>
        </authorList>
    </citation>
    <scope>NUCLEOTIDE SEQUENCE [LARGE SCALE GENOMIC DNA]</scope>
    <source>
        <strain evidence="3 4">Hao 2018</strain>
    </source>
</reference>
<feature type="domain" description="Amidohydrolase-related" evidence="2">
    <location>
        <begin position="6"/>
        <end position="256"/>
    </location>
</feature>
<evidence type="ECO:0000313" key="4">
    <source>
        <dbReference type="Proteomes" id="UP000279995"/>
    </source>
</evidence>
<comment type="similarity">
    <text evidence="1">Belongs to the metallo-dependent hydrolases superfamily.</text>
</comment>
<proteinExistence type="inferred from homology"/>
<dbReference type="InterPro" id="IPR032466">
    <property type="entry name" value="Metal_Hydrolase"/>
</dbReference>
<dbReference type="Proteomes" id="UP000279995">
    <property type="component" value="Chromosome I"/>
</dbReference>
<dbReference type="SUPFAM" id="SSF51556">
    <property type="entry name" value="Metallo-dependent hydrolases"/>
    <property type="match status" value="1"/>
</dbReference>
<dbReference type="InterPro" id="IPR006680">
    <property type="entry name" value="Amidohydro-rel"/>
</dbReference>
<dbReference type="GO" id="GO:0016787">
    <property type="term" value="F:hydrolase activity"/>
    <property type="evidence" value="ECO:0007669"/>
    <property type="project" value="InterPro"/>
</dbReference>
<evidence type="ECO:0000313" key="3">
    <source>
        <dbReference type="EMBL" id="AYM87840.1"/>
    </source>
</evidence>